<gene>
    <name evidence="1" type="ORF">S01H1_66249</name>
</gene>
<sequence length="89" mass="10506">MYNILYIPTRYFPAISGAEFYIQSMAEILNLKHHYGIHVYTSTAIDFKALREPRGRSIKLGEKYYDTVNNLKITRFPVKYNISLEEKLK</sequence>
<comment type="caution">
    <text evidence="1">The sequence shown here is derived from an EMBL/GenBank/DDBJ whole genome shotgun (WGS) entry which is preliminary data.</text>
</comment>
<dbReference type="EMBL" id="BARS01043791">
    <property type="protein sequence ID" value="GAG29502.1"/>
    <property type="molecule type" value="Genomic_DNA"/>
</dbReference>
<evidence type="ECO:0000313" key="1">
    <source>
        <dbReference type="EMBL" id="GAG29502.1"/>
    </source>
</evidence>
<proteinExistence type="predicted"/>
<organism evidence="1">
    <name type="scientific">marine sediment metagenome</name>
    <dbReference type="NCBI Taxonomy" id="412755"/>
    <lineage>
        <taxon>unclassified sequences</taxon>
        <taxon>metagenomes</taxon>
        <taxon>ecological metagenomes</taxon>
    </lineage>
</organism>
<dbReference type="AlphaFoldDB" id="X0X274"/>
<accession>X0X274</accession>
<evidence type="ECO:0008006" key="2">
    <source>
        <dbReference type="Google" id="ProtNLM"/>
    </source>
</evidence>
<reference evidence="1" key="1">
    <citation type="journal article" date="2014" name="Front. Microbiol.">
        <title>High frequency of phylogenetically diverse reductive dehalogenase-homologous genes in deep subseafloor sedimentary metagenomes.</title>
        <authorList>
            <person name="Kawai M."/>
            <person name="Futagami T."/>
            <person name="Toyoda A."/>
            <person name="Takaki Y."/>
            <person name="Nishi S."/>
            <person name="Hori S."/>
            <person name="Arai W."/>
            <person name="Tsubouchi T."/>
            <person name="Morono Y."/>
            <person name="Uchiyama I."/>
            <person name="Ito T."/>
            <person name="Fujiyama A."/>
            <person name="Inagaki F."/>
            <person name="Takami H."/>
        </authorList>
    </citation>
    <scope>NUCLEOTIDE SEQUENCE</scope>
    <source>
        <strain evidence="1">Expedition CK06-06</strain>
    </source>
</reference>
<name>X0X274_9ZZZZ</name>
<feature type="non-terminal residue" evidence="1">
    <location>
        <position position="89"/>
    </location>
</feature>
<protein>
    <recommendedName>
        <fullName evidence="2">Glycosyltransferase subfamily 4-like N-terminal domain-containing protein</fullName>
    </recommendedName>
</protein>